<keyword evidence="2" id="KW-1185">Reference proteome</keyword>
<dbReference type="Proteomes" id="UP000886501">
    <property type="component" value="Unassembled WGS sequence"/>
</dbReference>
<organism evidence="1 2">
    <name type="scientific">Thelephora ganbajun</name>
    <name type="common">Ganba fungus</name>
    <dbReference type="NCBI Taxonomy" id="370292"/>
    <lineage>
        <taxon>Eukaryota</taxon>
        <taxon>Fungi</taxon>
        <taxon>Dikarya</taxon>
        <taxon>Basidiomycota</taxon>
        <taxon>Agaricomycotina</taxon>
        <taxon>Agaricomycetes</taxon>
        <taxon>Thelephorales</taxon>
        <taxon>Thelephoraceae</taxon>
        <taxon>Thelephora</taxon>
    </lineage>
</organism>
<reference evidence="1" key="2">
    <citation type="journal article" date="2020" name="Nat. Commun.">
        <title>Large-scale genome sequencing of mycorrhizal fungi provides insights into the early evolution of symbiotic traits.</title>
        <authorList>
            <person name="Miyauchi S."/>
            <person name="Kiss E."/>
            <person name="Kuo A."/>
            <person name="Drula E."/>
            <person name="Kohler A."/>
            <person name="Sanchez-Garcia M."/>
            <person name="Morin E."/>
            <person name="Andreopoulos B."/>
            <person name="Barry K.W."/>
            <person name="Bonito G."/>
            <person name="Buee M."/>
            <person name="Carver A."/>
            <person name="Chen C."/>
            <person name="Cichocki N."/>
            <person name="Clum A."/>
            <person name="Culley D."/>
            <person name="Crous P.W."/>
            <person name="Fauchery L."/>
            <person name="Girlanda M."/>
            <person name="Hayes R.D."/>
            <person name="Keri Z."/>
            <person name="LaButti K."/>
            <person name="Lipzen A."/>
            <person name="Lombard V."/>
            <person name="Magnuson J."/>
            <person name="Maillard F."/>
            <person name="Murat C."/>
            <person name="Nolan M."/>
            <person name="Ohm R.A."/>
            <person name="Pangilinan J."/>
            <person name="Pereira M.F."/>
            <person name="Perotto S."/>
            <person name="Peter M."/>
            <person name="Pfister S."/>
            <person name="Riley R."/>
            <person name="Sitrit Y."/>
            <person name="Stielow J.B."/>
            <person name="Szollosi G."/>
            <person name="Zifcakova L."/>
            <person name="Stursova M."/>
            <person name="Spatafora J.W."/>
            <person name="Tedersoo L."/>
            <person name="Vaario L.M."/>
            <person name="Yamada A."/>
            <person name="Yan M."/>
            <person name="Wang P."/>
            <person name="Xu J."/>
            <person name="Bruns T."/>
            <person name="Baldrian P."/>
            <person name="Vilgalys R."/>
            <person name="Dunand C."/>
            <person name="Henrissat B."/>
            <person name="Grigoriev I.V."/>
            <person name="Hibbett D."/>
            <person name="Nagy L.G."/>
            <person name="Martin F.M."/>
        </authorList>
    </citation>
    <scope>NUCLEOTIDE SEQUENCE</scope>
    <source>
        <strain evidence="1">P2</strain>
    </source>
</reference>
<proteinExistence type="predicted"/>
<evidence type="ECO:0000313" key="2">
    <source>
        <dbReference type="Proteomes" id="UP000886501"/>
    </source>
</evidence>
<protein>
    <submittedName>
        <fullName evidence="1">Uncharacterized protein</fullName>
    </submittedName>
</protein>
<gene>
    <name evidence="1" type="ORF">BDM02DRAFT_944022</name>
</gene>
<dbReference type="EMBL" id="MU118136">
    <property type="protein sequence ID" value="KAF9644490.1"/>
    <property type="molecule type" value="Genomic_DNA"/>
</dbReference>
<accession>A0ACB6Z538</accession>
<sequence>MQHTPSTAIPDSPVTRLSYSWTGTRLLSFPAVATRLCVLGRCGSLRTLTIRTCIPSEIYPSDPHLPTSTTVPKRHCVCTCGSFWVWHVSLVQIFTSSLLPFRWKPREPLSTVPTIWCSCTSSSLTPSTTSDLELLLDRSVQSYGSDFQGSCASRRTSLMSGTRVVLR</sequence>
<reference evidence="1" key="1">
    <citation type="submission" date="2019-10" db="EMBL/GenBank/DDBJ databases">
        <authorList>
            <consortium name="DOE Joint Genome Institute"/>
            <person name="Kuo A."/>
            <person name="Miyauchi S."/>
            <person name="Kiss E."/>
            <person name="Drula E."/>
            <person name="Kohler A."/>
            <person name="Sanchez-Garcia M."/>
            <person name="Andreopoulos B."/>
            <person name="Barry K.W."/>
            <person name="Bonito G."/>
            <person name="Buee M."/>
            <person name="Carver A."/>
            <person name="Chen C."/>
            <person name="Cichocki N."/>
            <person name="Clum A."/>
            <person name="Culley D."/>
            <person name="Crous P.W."/>
            <person name="Fauchery L."/>
            <person name="Girlanda M."/>
            <person name="Hayes R."/>
            <person name="Keri Z."/>
            <person name="Labutti K."/>
            <person name="Lipzen A."/>
            <person name="Lombard V."/>
            <person name="Magnuson J."/>
            <person name="Maillard F."/>
            <person name="Morin E."/>
            <person name="Murat C."/>
            <person name="Nolan M."/>
            <person name="Ohm R."/>
            <person name="Pangilinan J."/>
            <person name="Pereira M."/>
            <person name="Perotto S."/>
            <person name="Peter M."/>
            <person name="Riley R."/>
            <person name="Sitrit Y."/>
            <person name="Stielow B."/>
            <person name="Szollosi G."/>
            <person name="Zifcakova L."/>
            <person name="Stursova M."/>
            <person name="Spatafora J.W."/>
            <person name="Tedersoo L."/>
            <person name="Vaario L.-M."/>
            <person name="Yamada A."/>
            <person name="Yan M."/>
            <person name="Wang P."/>
            <person name="Xu J."/>
            <person name="Bruns T."/>
            <person name="Baldrian P."/>
            <person name="Vilgalys R."/>
            <person name="Henrissat B."/>
            <person name="Grigoriev I.V."/>
            <person name="Hibbett D."/>
            <person name="Nagy L.G."/>
            <person name="Martin F.M."/>
        </authorList>
    </citation>
    <scope>NUCLEOTIDE SEQUENCE</scope>
    <source>
        <strain evidence="1">P2</strain>
    </source>
</reference>
<evidence type="ECO:0000313" key="1">
    <source>
        <dbReference type="EMBL" id="KAF9644490.1"/>
    </source>
</evidence>
<comment type="caution">
    <text evidence="1">The sequence shown here is derived from an EMBL/GenBank/DDBJ whole genome shotgun (WGS) entry which is preliminary data.</text>
</comment>
<name>A0ACB6Z538_THEGA</name>